<accession>A0A6J5PSH2</accession>
<evidence type="ECO:0000259" key="2">
    <source>
        <dbReference type="Pfam" id="PF01145"/>
    </source>
</evidence>
<dbReference type="InterPro" id="IPR001107">
    <property type="entry name" value="Band_7"/>
</dbReference>
<dbReference type="InterPro" id="IPR036013">
    <property type="entry name" value="Band_7/SPFH_dom_sf"/>
</dbReference>
<gene>
    <name evidence="3" type="ORF">UFOVP972_60</name>
</gene>
<keyword evidence="1" id="KW-0812">Transmembrane</keyword>
<dbReference type="SUPFAM" id="SSF117892">
    <property type="entry name" value="Band 7/SPFH domain"/>
    <property type="match status" value="1"/>
</dbReference>
<feature type="transmembrane region" description="Helical" evidence="1">
    <location>
        <begin position="44"/>
        <end position="66"/>
    </location>
</feature>
<reference evidence="3" key="1">
    <citation type="submission" date="2020-05" db="EMBL/GenBank/DDBJ databases">
        <authorList>
            <person name="Chiriac C."/>
            <person name="Salcher M."/>
            <person name="Ghai R."/>
            <person name="Kavagutti S V."/>
        </authorList>
    </citation>
    <scope>NUCLEOTIDE SEQUENCE</scope>
</reference>
<keyword evidence="1" id="KW-1133">Transmembrane helix</keyword>
<keyword evidence="1" id="KW-0472">Membrane</keyword>
<dbReference type="EMBL" id="LR796923">
    <property type="protein sequence ID" value="CAB4174613.1"/>
    <property type="molecule type" value="Genomic_DNA"/>
</dbReference>
<evidence type="ECO:0000313" key="3">
    <source>
        <dbReference type="EMBL" id="CAB4174613.1"/>
    </source>
</evidence>
<feature type="domain" description="Band 7" evidence="2">
    <location>
        <begin position="68"/>
        <end position="243"/>
    </location>
</feature>
<evidence type="ECO:0000256" key="1">
    <source>
        <dbReference type="SAM" id="Phobius"/>
    </source>
</evidence>
<dbReference type="Pfam" id="PF01145">
    <property type="entry name" value="Band_7"/>
    <property type="match status" value="1"/>
</dbReference>
<proteinExistence type="predicted"/>
<sequence>MISTVIFLVGLVIAAFVAFTTRDAMHNVEKDRWGDDKETLNMRWLFKPLGILVGGLLISIFQPFALDRVDAGHVGIKVNLTGDNRGVSSYEYKTGWVMYNTWTEQMLEFPTFQQHIEYKDQQVITKGGFASTIKPSFNYSLKPNAIGDMFENLRLDIKQIEQGWLMNAIVSSVNDVANKWEVDAIFNKREEFEAAIVTECNKRLSKWFTVSQLRTNIIPPASLQKAIEGKTKAVQEAQAAQQRTLVAEAEAKEKIAIAKGDSAKVIIDAQALALAMKLKQKEITPLYVEYLKAQSWNGVLPSTVAGGSGTFLNIK</sequence>
<organism evidence="3">
    <name type="scientific">uncultured Caudovirales phage</name>
    <dbReference type="NCBI Taxonomy" id="2100421"/>
    <lineage>
        <taxon>Viruses</taxon>
        <taxon>Duplodnaviria</taxon>
        <taxon>Heunggongvirae</taxon>
        <taxon>Uroviricota</taxon>
        <taxon>Caudoviricetes</taxon>
        <taxon>Peduoviridae</taxon>
        <taxon>Maltschvirus</taxon>
        <taxon>Maltschvirus maltsch</taxon>
    </lineage>
</organism>
<protein>
    <submittedName>
        <fullName evidence="3">Band 7 domain containing protein</fullName>
    </submittedName>
</protein>
<dbReference type="Gene3D" id="3.30.479.30">
    <property type="entry name" value="Band 7 domain"/>
    <property type="match status" value="1"/>
</dbReference>
<name>A0A6J5PSH2_9CAUD</name>